<comment type="subcellular location">
    <subcellularLocation>
        <location evidence="1">Cell outer membrane</location>
        <topology evidence="1">Multi-pass membrane protein</topology>
    </subcellularLocation>
</comment>
<dbReference type="STRING" id="1192868.GCA_000304395_00775"/>
<dbReference type="InterPro" id="IPR005017">
    <property type="entry name" value="OMPP1/FadL/TodX"/>
</dbReference>
<dbReference type="OrthoDB" id="6679728at2"/>
<keyword evidence="5 9" id="KW-0732">Signal</keyword>
<comment type="similarity">
    <text evidence="2">Belongs to the OmpP1/FadL family.</text>
</comment>
<feature type="signal peptide" evidence="9">
    <location>
        <begin position="1"/>
        <end position="25"/>
    </location>
</feature>
<evidence type="ECO:0000256" key="2">
    <source>
        <dbReference type="ARBA" id="ARBA00008163"/>
    </source>
</evidence>
<keyword evidence="6" id="KW-0472">Membrane</keyword>
<dbReference type="AlphaFoldDB" id="A0A316C627"/>
<name>A0A316C627_PSESE</name>
<comment type="caution">
    <text evidence="10">The sequence shown here is derived from an EMBL/GenBank/DDBJ whole genome shotgun (WGS) entry which is preliminary data.</text>
</comment>
<dbReference type="GO" id="GO:0015483">
    <property type="term" value="F:long-chain fatty acid transporting porin activity"/>
    <property type="evidence" value="ECO:0007669"/>
    <property type="project" value="TreeGrafter"/>
</dbReference>
<keyword evidence="4" id="KW-0812">Transmembrane</keyword>
<dbReference type="SUPFAM" id="SSF56935">
    <property type="entry name" value="Porins"/>
    <property type="match status" value="1"/>
</dbReference>
<sequence length="312" mass="33531">MTLLRPCAFLGAGLAFVLWSGTAGAGGLERDGYNIDLLFEPGFATEATATYVNPQRKLNNVRDTNPDNGIGSNGIGGGPANGVKPASDYWIPRIGFKAGFGENIDCLANYSQPWGVHSDPGPNWMGANDNVETKVNSHSYAATCSYKFQVGPGQLRFLGGLSYQELDGFQERLVAPVPTMTGSNLFGNGIGRLDMAANGTGWRIGTAYEIPEIALRASLVYNSEVKLDKVYGTLDLRQIPGFIRPDNPFLGKSTEVTSSAVMPQSLELRVQSGIAPDWLAFGSVKWVQWSKLQSILFCSEATLAAGPCTHKR</sequence>
<protein>
    <submittedName>
        <fullName evidence="10">Long-chain fatty acid transport protein</fullName>
    </submittedName>
</protein>
<dbReference type="Proteomes" id="UP000245396">
    <property type="component" value="Unassembled WGS sequence"/>
</dbReference>
<dbReference type="Pfam" id="PF03349">
    <property type="entry name" value="Toluene_X"/>
    <property type="match status" value="1"/>
</dbReference>
<evidence type="ECO:0000256" key="9">
    <source>
        <dbReference type="SAM" id="SignalP"/>
    </source>
</evidence>
<evidence type="ECO:0000313" key="10">
    <source>
        <dbReference type="EMBL" id="PWJ85151.1"/>
    </source>
</evidence>
<evidence type="ECO:0000256" key="4">
    <source>
        <dbReference type="ARBA" id="ARBA00022692"/>
    </source>
</evidence>
<dbReference type="GO" id="GO:0009279">
    <property type="term" value="C:cell outer membrane"/>
    <property type="evidence" value="ECO:0007669"/>
    <property type="project" value="UniProtKB-SubCell"/>
</dbReference>
<dbReference type="PANTHER" id="PTHR35093:SF8">
    <property type="entry name" value="OUTER MEMBRANE PROTEIN NMB0088-RELATED"/>
    <property type="match status" value="1"/>
</dbReference>
<proteinExistence type="inferred from homology"/>
<evidence type="ECO:0000256" key="1">
    <source>
        <dbReference type="ARBA" id="ARBA00004571"/>
    </source>
</evidence>
<gene>
    <name evidence="10" type="ORF">C7441_1031</name>
</gene>
<evidence type="ECO:0000256" key="6">
    <source>
        <dbReference type="ARBA" id="ARBA00023136"/>
    </source>
</evidence>
<feature type="chain" id="PRO_5016377519" evidence="9">
    <location>
        <begin position="26"/>
        <end position="312"/>
    </location>
</feature>
<evidence type="ECO:0000256" key="3">
    <source>
        <dbReference type="ARBA" id="ARBA00022452"/>
    </source>
</evidence>
<keyword evidence="7" id="KW-0998">Cell outer membrane</keyword>
<dbReference type="Gene3D" id="2.40.160.60">
    <property type="entry name" value="Outer membrane protein transport protein (OMPP1/FadL/TodX)"/>
    <property type="match status" value="1"/>
</dbReference>
<accession>A0A316C627</accession>
<evidence type="ECO:0000256" key="7">
    <source>
        <dbReference type="ARBA" id="ARBA00023237"/>
    </source>
</evidence>
<keyword evidence="11" id="KW-1185">Reference proteome</keyword>
<dbReference type="RefSeq" id="WP_109611939.1">
    <property type="nucleotide sequence ID" value="NZ_QGGG01000003.1"/>
</dbReference>
<feature type="region of interest" description="Disordered" evidence="8">
    <location>
        <begin position="58"/>
        <end position="79"/>
    </location>
</feature>
<organism evidence="10 11">
    <name type="scientific">Pseudaminobacter salicylatoxidans</name>
    <dbReference type="NCBI Taxonomy" id="93369"/>
    <lineage>
        <taxon>Bacteria</taxon>
        <taxon>Pseudomonadati</taxon>
        <taxon>Pseudomonadota</taxon>
        <taxon>Alphaproteobacteria</taxon>
        <taxon>Hyphomicrobiales</taxon>
        <taxon>Phyllobacteriaceae</taxon>
        <taxon>Pseudaminobacter</taxon>
    </lineage>
</organism>
<dbReference type="PANTHER" id="PTHR35093">
    <property type="entry name" value="OUTER MEMBRANE PROTEIN NMB0088-RELATED"/>
    <property type="match status" value="1"/>
</dbReference>
<evidence type="ECO:0000313" key="11">
    <source>
        <dbReference type="Proteomes" id="UP000245396"/>
    </source>
</evidence>
<evidence type="ECO:0000256" key="8">
    <source>
        <dbReference type="SAM" id="MobiDB-lite"/>
    </source>
</evidence>
<reference evidence="10 11" key="1">
    <citation type="submission" date="2018-05" db="EMBL/GenBank/DDBJ databases">
        <title>Genomic Encyclopedia of Type Strains, Phase IV (KMG-IV): sequencing the most valuable type-strain genomes for metagenomic binning, comparative biology and taxonomic classification.</title>
        <authorList>
            <person name="Goeker M."/>
        </authorList>
    </citation>
    <scope>NUCLEOTIDE SEQUENCE [LARGE SCALE GENOMIC DNA]</scope>
    <source>
        <strain evidence="10 11">DSM 6986</strain>
    </source>
</reference>
<dbReference type="EMBL" id="QGGG01000003">
    <property type="protein sequence ID" value="PWJ85151.1"/>
    <property type="molecule type" value="Genomic_DNA"/>
</dbReference>
<evidence type="ECO:0000256" key="5">
    <source>
        <dbReference type="ARBA" id="ARBA00022729"/>
    </source>
</evidence>
<keyword evidence="3" id="KW-1134">Transmembrane beta strand</keyword>